<accession>A0A5J5AM48</accession>
<reference evidence="1 2" key="1">
    <citation type="submission" date="2019-09" db="EMBL/GenBank/DDBJ databases">
        <title>A chromosome-level genome assembly of the Chinese tupelo Nyssa sinensis.</title>
        <authorList>
            <person name="Yang X."/>
            <person name="Kang M."/>
            <person name="Yang Y."/>
            <person name="Xiong H."/>
            <person name="Wang M."/>
            <person name="Zhang Z."/>
            <person name="Wang Z."/>
            <person name="Wu H."/>
            <person name="Ma T."/>
            <person name="Liu J."/>
            <person name="Xi Z."/>
        </authorList>
    </citation>
    <scope>NUCLEOTIDE SEQUENCE [LARGE SCALE GENOMIC DNA]</scope>
    <source>
        <strain evidence="1">J267</strain>
        <tissue evidence="1">Leaf</tissue>
    </source>
</reference>
<organism evidence="1 2">
    <name type="scientific">Nyssa sinensis</name>
    <dbReference type="NCBI Taxonomy" id="561372"/>
    <lineage>
        <taxon>Eukaryota</taxon>
        <taxon>Viridiplantae</taxon>
        <taxon>Streptophyta</taxon>
        <taxon>Embryophyta</taxon>
        <taxon>Tracheophyta</taxon>
        <taxon>Spermatophyta</taxon>
        <taxon>Magnoliopsida</taxon>
        <taxon>eudicotyledons</taxon>
        <taxon>Gunneridae</taxon>
        <taxon>Pentapetalae</taxon>
        <taxon>asterids</taxon>
        <taxon>Cornales</taxon>
        <taxon>Nyssaceae</taxon>
        <taxon>Nyssa</taxon>
    </lineage>
</organism>
<evidence type="ECO:0000313" key="2">
    <source>
        <dbReference type="Proteomes" id="UP000325577"/>
    </source>
</evidence>
<keyword evidence="2" id="KW-1185">Reference proteome</keyword>
<proteinExistence type="predicted"/>
<dbReference type="EMBL" id="CM018043">
    <property type="protein sequence ID" value="KAA8532063.1"/>
    <property type="molecule type" value="Genomic_DNA"/>
</dbReference>
<gene>
    <name evidence="1" type="ORF">F0562_006795</name>
</gene>
<name>A0A5J5AM48_9ASTE</name>
<evidence type="ECO:0000313" key="1">
    <source>
        <dbReference type="EMBL" id="KAA8532063.1"/>
    </source>
</evidence>
<dbReference type="AlphaFoldDB" id="A0A5J5AM48"/>
<sequence length="88" mass="9669">MRRLITSLQGLTPPNMLRGSPFLLLFTPASVRSASLRRKTISNNLGKDTGPLHQTGKNVLSADGLKLYPIQGCTYEIRIYLDIILVSG</sequence>
<dbReference type="Proteomes" id="UP000325577">
    <property type="component" value="Linkage Group LG2"/>
</dbReference>
<protein>
    <submittedName>
        <fullName evidence="1">Uncharacterized protein</fullName>
    </submittedName>
</protein>